<dbReference type="InterPro" id="IPR005174">
    <property type="entry name" value="KIB1-4_b-propeller"/>
</dbReference>
<evidence type="ECO:0000259" key="1">
    <source>
        <dbReference type="Pfam" id="PF03478"/>
    </source>
</evidence>
<dbReference type="Pfam" id="PF03478">
    <property type="entry name" value="Beta-prop_KIB1-4"/>
    <property type="match status" value="1"/>
</dbReference>
<dbReference type="InterPro" id="IPR050942">
    <property type="entry name" value="F-box_BR-signaling"/>
</dbReference>
<comment type="caution">
    <text evidence="2">The sequence shown here is derived from an EMBL/GenBank/DDBJ whole genome shotgun (WGS) entry which is preliminary data.</text>
</comment>
<organism evidence="2 3">
    <name type="scientific">Carex littledalei</name>
    <dbReference type="NCBI Taxonomy" id="544730"/>
    <lineage>
        <taxon>Eukaryota</taxon>
        <taxon>Viridiplantae</taxon>
        <taxon>Streptophyta</taxon>
        <taxon>Embryophyta</taxon>
        <taxon>Tracheophyta</taxon>
        <taxon>Spermatophyta</taxon>
        <taxon>Magnoliopsida</taxon>
        <taxon>Liliopsida</taxon>
        <taxon>Poales</taxon>
        <taxon>Cyperaceae</taxon>
        <taxon>Cyperoideae</taxon>
        <taxon>Cariceae</taxon>
        <taxon>Carex</taxon>
        <taxon>Carex subgen. Euthyceras</taxon>
    </lineage>
</organism>
<evidence type="ECO:0000313" key="2">
    <source>
        <dbReference type="EMBL" id="KAF3332161.1"/>
    </source>
</evidence>
<dbReference type="PANTHER" id="PTHR44259">
    <property type="entry name" value="OS07G0183000 PROTEIN-RELATED"/>
    <property type="match status" value="1"/>
</dbReference>
<dbReference type="Proteomes" id="UP000623129">
    <property type="component" value="Unassembled WGS sequence"/>
</dbReference>
<accession>A0A833R2J9</accession>
<reference evidence="2" key="1">
    <citation type="submission" date="2020-01" db="EMBL/GenBank/DDBJ databases">
        <title>Genome sequence of Kobresia littledalei, the first chromosome-level genome in the family Cyperaceae.</title>
        <authorList>
            <person name="Qu G."/>
        </authorList>
    </citation>
    <scope>NUCLEOTIDE SEQUENCE</scope>
    <source>
        <strain evidence="2">C.B.Clarke</strain>
        <tissue evidence="2">Leaf</tissue>
    </source>
</reference>
<dbReference type="PANTHER" id="PTHR44259:SF87">
    <property type="entry name" value="F-BOX DOMAIN-CONTAINING PROTEIN"/>
    <property type="match status" value="1"/>
</dbReference>
<protein>
    <submittedName>
        <fullName evidence="2">F-box protein SKIP23</fullName>
    </submittedName>
</protein>
<dbReference type="EMBL" id="SWLB01000012">
    <property type="protein sequence ID" value="KAF3332161.1"/>
    <property type="molecule type" value="Genomic_DNA"/>
</dbReference>
<proteinExistence type="predicted"/>
<keyword evidence="3" id="KW-1185">Reference proteome</keyword>
<evidence type="ECO:0000313" key="3">
    <source>
        <dbReference type="Proteomes" id="UP000623129"/>
    </source>
</evidence>
<dbReference type="AlphaFoldDB" id="A0A833R2J9"/>
<feature type="domain" description="KIB1-4 beta-propeller" evidence="1">
    <location>
        <begin position="80"/>
        <end position="355"/>
    </location>
</feature>
<dbReference type="OrthoDB" id="1523976at2759"/>
<sequence>MEDTASAFPDCDWAHLPLAAVHLISKKVKSITDYVRFCAVCSPWRSASLPKPHHLPPQLPWLMIPYMVHIPTVDDGIRLFYDLWEAKMRKIPLPETIGKMCCATYRGWLLIAASDGSELFLLNPLTRARVPLPPFNIPVKHIWDGDEEDKRRWGDRERPPPRMVDHLFTAYAITKITFSTDLTDPNCVIMAFFERARGIFYCKVGDPSWTQVAQPPYPNAELADAAYNNGSFYLYYEGVMAIYNLNQHKVQGMYFFKPELKSLPKFFVVGKSGVFMVVVHPTREEHRRGEEAEGVTGKAPKQKIDLYQVIDEEPRMDVKRVADTSDTAIFYGDKYHYMAVSTDDWDSLDGNCIYMEYVCSSSVNNEVMLNLMAHEHWKDHKPCYGIFFSKLDDGNPEPEPVVLGIADMPMIIRPPPSMWFQPSFV</sequence>
<name>A0A833R2J9_9POAL</name>
<gene>
    <name evidence="2" type="ORF">FCM35_KLT03567</name>
</gene>